<protein>
    <submittedName>
        <fullName evidence="1">Uncharacterized protein</fullName>
    </submittedName>
</protein>
<reference evidence="2" key="1">
    <citation type="journal article" date="2012" name="Proc. Natl. Acad. Sci. U.S.A.">
        <title>Genome sequence of the button mushroom Agaricus bisporus reveals mechanisms governing adaptation to a humic-rich ecological niche.</title>
        <authorList>
            <person name="Morin E."/>
            <person name="Kohler A."/>
            <person name="Baker A.R."/>
            <person name="Foulongne-Oriol M."/>
            <person name="Lombard V."/>
            <person name="Nagy L.G."/>
            <person name="Ohm R.A."/>
            <person name="Patyshakuliyeva A."/>
            <person name="Brun A."/>
            <person name="Aerts A.L."/>
            <person name="Bailey A.M."/>
            <person name="Billette C."/>
            <person name="Coutinho P.M."/>
            <person name="Deakin G."/>
            <person name="Doddapaneni H."/>
            <person name="Floudas D."/>
            <person name="Grimwood J."/>
            <person name="Hilden K."/>
            <person name="Kuees U."/>
            <person name="LaButti K.M."/>
            <person name="Lapidus A."/>
            <person name="Lindquist E.A."/>
            <person name="Lucas S.M."/>
            <person name="Murat C."/>
            <person name="Riley R.W."/>
            <person name="Salamov A.A."/>
            <person name="Schmutz J."/>
            <person name="Subramanian V."/>
            <person name="Woesten H.A.B."/>
            <person name="Xu J."/>
            <person name="Eastwood D.C."/>
            <person name="Foster G.D."/>
            <person name="Sonnenberg A.S."/>
            <person name="Cullen D."/>
            <person name="de Vries R.P."/>
            <person name="Lundell T."/>
            <person name="Hibbett D.S."/>
            <person name="Henrissat B."/>
            <person name="Burton K.S."/>
            <person name="Kerrigan R.W."/>
            <person name="Challen M.P."/>
            <person name="Grigoriev I.V."/>
            <person name="Martin F."/>
        </authorList>
    </citation>
    <scope>NUCLEOTIDE SEQUENCE [LARGE SCALE GENOMIC DNA]</scope>
    <source>
        <strain evidence="2">JB137-S8 / ATCC MYA-4627 / FGSC 10392</strain>
    </source>
</reference>
<accession>K5X7B9</accession>
<dbReference type="GeneID" id="18832076"/>
<dbReference type="AlphaFoldDB" id="K5X7B9"/>
<dbReference type="KEGG" id="abp:AGABI1DRAFT85757"/>
<dbReference type="InParanoid" id="K5X7B9"/>
<sequence length="77" mass="9014">MGARMVTHYLARPLPRPRQEVAPRLECLKNRATAHQHKICIVEPARGFVYPYSTTIFTVERAAFASKFCWTQFCWTR</sequence>
<keyword evidence="2" id="KW-1185">Reference proteome</keyword>
<dbReference type="EMBL" id="JH971391">
    <property type="protein sequence ID" value="EKM78872.1"/>
    <property type="molecule type" value="Genomic_DNA"/>
</dbReference>
<organism evidence="1 2">
    <name type="scientific">Agaricus bisporus var. burnettii (strain JB137-S8 / ATCC MYA-4627 / FGSC 10392)</name>
    <name type="common">White button mushroom</name>
    <dbReference type="NCBI Taxonomy" id="597362"/>
    <lineage>
        <taxon>Eukaryota</taxon>
        <taxon>Fungi</taxon>
        <taxon>Dikarya</taxon>
        <taxon>Basidiomycota</taxon>
        <taxon>Agaricomycotina</taxon>
        <taxon>Agaricomycetes</taxon>
        <taxon>Agaricomycetidae</taxon>
        <taxon>Agaricales</taxon>
        <taxon>Agaricineae</taxon>
        <taxon>Agaricaceae</taxon>
        <taxon>Agaricus</taxon>
    </lineage>
</organism>
<dbReference type="Proteomes" id="UP000008493">
    <property type="component" value="Unassembled WGS sequence"/>
</dbReference>
<dbReference type="HOGENOM" id="CLU_2637511_0_0_1"/>
<dbReference type="RefSeq" id="XP_007330652.1">
    <property type="nucleotide sequence ID" value="XM_007330590.1"/>
</dbReference>
<proteinExistence type="predicted"/>
<evidence type="ECO:0000313" key="1">
    <source>
        <dbReference type="EMBL" id="EKM78872.1"/>
    </source>
</evidence>
<evidence type="ECO:0000313" key="2">
    <source>
        <dbReference type="Proteomes" id="UP000008493"/>
    </source>
</evidence>
<gene>
    <name evidence="1" type="ORF">AGABI1DRAFT_85757</name>
</gene>
<name>K5X7B9_AGABU</name>